<reference evidence="2 3" key="1">
    <citation type="submission" date="2020-04" db="EMBL/GenBank/DDBJ databases">
        <authorList>
            <person name="De Canck E."/>
        </authorList>
    </citation>
    <scope>NUCLEOTIDE SEQUENCE [LARGE SCALE GENOMIC DNA]</scope>
    <source>
        <strain evidence="2 3">LMG 28614</strain>
    </source>
</reference>
<dbReference type="EMBL" id="CADIKK010000005">
    <property type="protein sequence ID" value="CAB3782067.1"/>
    <property type="molecule type" value="Genomic_DNA"/>
</dbReference>
<protein>
    <submittedName>
        <fullName evidence="2">Uncharacterized protein</fullName>
    </submittedName>
</protein>
<keyword evidence="1" id="KW-1133">Transmembrane helix</keyword>
<name>A0A6S7CKJ3_9BURK</name>
<keyword evidence="1" id="KW-0472">Membrane</keyword>
<dbReference type="AlphaFoldDB" id="A0A6S7CKJ3"/>
<feature type="transmembrane region" description="Helical" evidence="1">
    <location>
        <begin position="35"/>
        <end position="52"/>
    </location>
</feature>
<organism evidence="2 3">
    <name type="scientific">Paraburkholderia ultramafica</name>
    <dbReference type="NCBI Taxonomy" id="1544867"/>
    <lineage>
        <taxon>Bacteria</taxon>
        <taxon>Pseudomonadati</taxon>
        <taxon>Pseudomonadota</taxon>
        <taxon>Betaproteobacteria</taxon>
        <taxon>Burkholderiales</taxon>
        <taxon>Burkholderiaceae</taxon>
        <taxon>Paraburkholderia</taxon>
    </lineage>
</organism>
<proteinExistence type="predicted"/>
<keyword evidence="3" id="KW-1185">Reference proteome</keyword>
<evidence type="ECO:0000313" key="3">
    <source>
        <dbReference type="Proteomes" id="UP000494365"/>
    </source>
</evidence>
<gene>
    <name evidence="2" type="ORF">LMG28614_01360</name>
</gene>
<evidence type="ECO:0000313" key="2">
    <source>
        <dbReference type="EMBL" id="CAB3782067.1"/>
    </source>
</evidence>
<keyword evidence="1" id="KW-0812">Transmembrane</keyword>
<accession>A0A6S7CKJ3</accession>
<evidence type="ECO:0000256" key="1">
    <source>
        <dbReference type="SAM" id="Phobius"/>
    </source>
</evidence>
<sequence>MRSRITCAREWDACEHEDLLPDRYSLPWVRRHRQYLYWVTSVFYVMPVFAATGRFENVAQVIFYLGMAGSGMVLAFLEARNNKKGAPCVD</sequence>
<dbReference type="Proteomes" id="UP000494365">
    <property type="component" value="Unassembled WGS sequence"/>
</dbReference>
<feature type="transmembrane region" description="Helical" evidence="1">
    <location>
        <begin position="58"/>
        <end position="77"/>
    </location>
</feature>